<dbReference type="GO" id="GO:0008137">
    <property type="term" value="F:NADH dehydrogenase (ubiquinone) activity"/>
    <property type="evidence" value="ECO:0007669"/>
    <property type="project" value="InterPro"/>
</dbReference>
<protein>
    <submittedName>
        <fullName evidence="10">Monovalent cation/H+ antiporter subunit D</fullName>
    </submittedName>
</protein>
<dbReference type="Proteomes" id="UP000675747">
    <property type="component" value="Unassembled WGS sequence"/>
</dbReference>
<feature type="transmembrane region" description="Helical" evidence="8">
    <location>
        <begin position="410"/>
        <end position="427"/>
    </location>
</feature>
<keyword evidence="5 8" id="KW-1133">Transmembrane helix</keyword>
<feature type="transmembrane region" description="Helical" evidence="8">
    <location>
        <begin position="243"/>
        <end position="262"/>
    </location>
</feature>
<feature type="transmembrane region" description="Helical" evidence="8">
    <location>
        <begin position="6"/>
        <end position="23"/>
    </location>
</feature>
<evidence type="ECO:0000259" key="9">
    <source>
        <dbReference type="Pfam" id="PF00361"/>
    </source>
</evidence>
<feature type="transmembrane region" description="Helical" evidence="8">
    <location>
        <begin position="274"/>
        <end position="295"/>
    </location>
</feature>
<dbReference type="NCBIfam" id="NF009309">
    <property type="entry name" value="PRK12666.1"/>
    <property type="match status" value="1"/>
</dbReference>
<keyword evidence="4 7" id="KW-0812">Transmembrane</keyword>
<accession>A0A8J8AZ93</accession>
<dbReference type="Pfam" id="PF00361">
    <property type="entry name" value="Proton_antipo_M"/>
    <property type="match status" value="1"/>
</dbReference>
<organism evidence="10">
    <name type="scientific">Coralloluteibacterium stylophorae</name>
    <dbReference type="NCBI Taxonomy" id="1776034"/>
    <lineage>
        <taxon>Bacteria</taxon>
        <taxon>Pseudomonadati</taxon>
        <taxon>Pseudomonadota</taxon>
        <taxon>Gammaproteobacteria</taxon>
        <taxon>Lysobacterales</taxon>
        <taxon>Lysobacteraceae</taxon>
        <taxon>Coralloluteibacterium</taxon>
    </lineage>
</organism>
<evidence type="ECO:0000256" key="8">
    <source>
        <dbReference type="SAM" id="Phobius"/>
    </source>
</evidence>
<evidence type="ECO:0000256" key="6">
    <source>
        <dbReference type="ARBA" id="ARBA00023136"/>
    </source>
</evidence>
<feature type="transmembrane region" description="Helical" evidence="8">
    <location>
        <begin position="82"/>
        <end position="102"/>
    </location>
</feature>
<reference evidence="11 12" key="1">
    <citation type="journal article" date="2021" name="Microbiol. Resour. Announc.">
        <title>Draft Genome Sequence of Coralloluteibacterium stylophorae LMG 29479T.</title>
        <authorList>
            <person name="Karlyshev A.V."/>
            <person name="Kudryashova E.B."/>
            <person name="Ariskina E.V."/>
            <person name="Conroy A.P."/>
            <person name="Abidueva E.Y."/>
        </authorList>
    </citation>
    <scope>NUCLEOTIDE SEQUENCE [LARGE SCALE GENOMIC DNA]</scope>
    <source>
        <strain evidence="11 12">LMG 29479</strain>
    </source>
</reference>
<dbReference type="PANTHER" id="PTHR42703:SF1">
    <property type="entry name" value="NA(+)_H(+) ANTIPORTER SUBUNIT D1"/>
    <property type="match status" value="1"/>
</dbReference>
<dbReference type="EMBL" id="JAGQFT010000192">
    <property type="protein sequence ID" value="MBR0563870.1"/>
    <property type="molecule type" value="Genomic_DNA"/>
</dbReference>
<dbReference type="PANTHER" id="PTHR42703">
    <property type="entry name" value="NADH DEHYDROGENASE"/>
    <property type="match status" value="1"/>
</dbReference>
<dbReference type="GO" id="GO:0042773">
    <property type="term" value="P:ATP synthesis coupled electron transport"/>
    <property type="evidence" value="ECO:0007669"/>
    <property type="project" value="InterPro"/>
</dbReference>
<dbReference type="EMBL" id="JAGQFT020000007">
    <property type="protein sequence ID" value="MBS7457883.1"/>
    <property type="molecule type" value="Genomic_DNA"/>
</dbReference>
<evidence type="ECO:0000256" key="3">
    <source>
        <dbReference type="ARBA" id="ARBA00022475"/>
    </source>
</evidence>
<evidence type="ECO:0000313" key="10">
    <source>
        <dbReference type="EMBL" id="MBR0563870.1"/>
    </source>
</evidence>
<feature type="transmembrane region" description="Helical" evidence="8">
    <location>
        <begin position="132"/>
        <end position="151"/>
    </location>
</feature>
<comment type="caution">
    <text evidence="10">The sequence shown here is derived from an EMBL/GenBank/DDBJ whole genome shotgun (WGS) entry which is preliminary data.</text>
</comment>
<evidence type="ECO:0000256" key="4">
    <source>
        <dbReference type="ARBA" id="ARBA00022692"/>
    </source>
</evidence>
<sequence length="510" mass="52926">MSPHLAVVPVAGPIALGAVLLLLERFDIRLRRALGVVGALAWIGVGIALVVGAADGAVGAYLIGDWPANLGIALAVDRLSALMVLATALLGAGCLVYACAGWDRCAPHFHTFFQLQLAGLFGAFLTGDLFNLFVFFEVLLIASYGILLAGAEGRRIHAGLQYVAFNVAVSVLFLVALGLLYGVTGTLNMADMAERIAAAPPADLGLIRAAAGVLLVVFCAKAALFPLYLWLPDTYARAPAASAALFAIMTKLGLYSVLRVYSVVFAADAVADVAWPWLLPLGVATLLLSAFGAVAAASLRMLAAHLILFSAALLFVAFALDSAPAVAAGLYYLVHSALAGGALFLFADLVRRQRRHRGDDLTASEPVVQPTLLGLVYLVLAVSLIGLPPLPGFIAKFALLAAIPDAQAGWLFPAVLVSSLLVMIAMARAGSRLFWGDADPEPVRGGTPPEPARALPLAGLFALLGLNVAMALGAQPVLAYAQAAAEQMQAPAGYLEGIRRAEPGRGEVAP</sequence>
<feature type="transmembrane region" description="Helical" evidence="8">
    <location>
        <begin position="35"/>
        <end position="62"/>
    </location>
</feature>
<feature type="transmembrane region" description="Helical" evidence="8">
    <location>
        <begin position="371"/>
        <end position="390"/>
    </location>
</feature>
<feature type="transmembrane region" description="Helical" evidence="8">
    <location>
        <begin position="204"/>
        <end position="231"/>
    </location>
</feature>
<reference evidence="10" key="2">
    <citation type="submission" date="2021-04" db="EMBL/GenBank/DDBJ databases">
        <authorList>
            <person name="Karlyshev A.V."/>
        </authorList>
    </citation>
    <scope>NUCLEOTIDE SEQUENCE</scope>
    <source>
        <strain evidence="10">LMG 29479</strain>
    </source>
</reference>
<dbReference type="InterPro" id="IPR001750">
    <property type="entry name" value="ND/Mrp_TM"/>
</dbReference>
<feature type="transmembrane region" description="Helical" evidence="8">
    <location>
        <begin position="109"/>
        <end position="126"/>
    </location>
</feature>
<dbReference type="PRINTS" id="PR01437">
    <property type="entry name" value="NUOXDRDTASE4"/>
</dbReference>
<dbReference type="RefSeq" id="WP_211927759.1">
    <property type="nucleotide sequence ID" value="NZ_JAGQFT020000007.1"/>
</dbReference>
<comment type="similarity">
    <text evidence="2">Belongs to the CPA3 antiporters (TC 2.A.63) subunit D family.</text>
</comment>
<keyword evidence="3" id="KW-1003">Cell membrane</keyword>
<keyword evidence="12" id="KW-1185">Reference proteome</keyword>
<dbReference type="GO" id="GO:0005886">
    <property type="term" value="C:plasma membrane"/>
    <property type="evidence" value="ECO:0007669"/>
    <property type="project" value="UniProtKB-SubCell"/>
</dbReference>
<comment type="subcellular location">
    <subcellularLocation>
        <location evidence="1">Cell membrane</location>
        <topology evidence="1">Multi-pass membrane protein</topology>
    </subcellularLocation>
    <subcellularLocation>
        <location evidence="7">Membrane</location>
        <topology evidence="7">Multi-pass membrane protein</topology>
    </subcellularLocation>
</comment>
<proteinExistence type="inferred from homology"/>
<feature type="transmembrane region" description="Helical" evidence="8">
    <location>
        <begin position="332"/>
        <end position="350"/>
    </location>
</feature>
<evidence type="ECO:0000256" key="2">
    <source>
        <dbReference type="ARBA" id="ARBA00005346"/>
    </source>
</evidence>
<evidence type="ECO:0000313" key="12">
    <source>
        <dbReference type="Proteomes" id="UP000675747"/>
    </source>
</evidence>
<evidence type="ECO:0000256" key="1">
    <source>
        <dbReference type="ARBA" id="ARBA00004651"/>
    </source>
</evidence>
<dbReference type="InterPro" id="IPR003918">
    <property type="entry name" value="NADH_UbQ_OxRdtase"/>
</dbReference>
<dbReference type="InterPro" id="IPR050586">
    <property type="entry name" value="CPA3_Na-H_Antiporter_D"/>
</dbReference>
<feature type="transmembrane region" description="Helical" evidence="8">
    <location>
        <begin position="163"/>
        <end position="184"/>
    </location>
</feature>
<feature type="domain" description="NADH:quinone oxidoreductase/Mrp antiporter transmembrane" evidence="9">
    <location>
        <begin position="127"/>
        <end position="421"/>
    </location>
</feature>
<dbReference type="AlphaFoldDB" id="A0A8J8AZ93"/>
<feature type="transmembrane region" description="Helical" evidence="8">
    <location>
        <begin position="302"/>
        <end position="320"/>
    </location>
</feature>
<name>A0A8J8AZ93_9GAMM</name>
<gene>
    <name evidence="11" type="ORF">KB893_012150</name>
    <name evidence="10" type="ORF">KB893_15320</name>
</gene>
<evidence type="ECO:0000313" key="11">
    <source>
        <dbReference type="EMBL" id="MBS7457883.1"/>
    </source>
</evidence>
<evidence type="ECO:0000256" key="7">
    <source>
        <dbReference type="RuleBase" id="RU000320"/>
    </source>
</evidence>
<keyword evidence="6 8" id="KW-0472">Membrane</keyword>
<evidence type="ECO:0000256" key="5">
    <source>
        <dbReference type="ARBA" id="ARBA00022989"/>
    </source>
</evidence>